<dbReference type="EMBL" id="CARXXK010000002">
    <property type="protein sequence ID" value="CAI6352563.1"/>
    <property type="molecule type" value="Genomic_DNA"/>
</dbReference>
<feature type="region of interest" description="Disordered" evidence="2">
    <location>
        <begin position="75"/>
        <end position="246"/>
    </location>
</feature>
<evidence type="ECO:0000313" key="4">
    <source>
        <dbReference type="EMBL" id="CAI6352563.1"/>
    </source>
</evidence>
<keyword evidence="1" id="KW-0863">Zinc-finger</keyword>
<comment type="caution">
    <text evidence="4">The sequence shown here is derived from an EMBL/GenBank/DDBJ whole genome shotgun (WGS) entry which is preliminary data.</text>
</comment>
<gene>
    <name evidence="4" type="ORF">MEUPH1_LOCUS8787</name>
</gene>
<feature type="compositionally biased region" description="Polar residues" evidence="2">
    <location>
        <begin position="145"/>
        <end position="167"/>
    </location>
</feature>
<sequence>MHDISVAINVHFSSCDSKLGVRPGSHRCTVVIADDAATTARFACPIDGCEKSYTSIQGLANHARNHQRQDAVNAATVPMPRPATRQQRRVNPEPAPRRGGDARVPVHQVADAGDRNNNGQQEPRKPGHDDPDTRGSDAARAPRTPASTSSDTGSPSLQLPTSTTAATVTHPHVRPPTSIRRSPRPSTVTPQPTIALPAERGGSPKLSHDNTSVRTASTQEGLPQSCDVETGAGSVAESDDGDGCDGYSRPEHEEGIILTPDDTTPIHDFLAQLHALVRAPATEYPLATVRGHYGRGDVRCRRHGQDPNSARV</sequence>
<evidence type="ECO:0000259" key="3">
    <source>
        <dbReference type="PROSITE" id="PS50157"/>
    </source>
</evidence>
<evidence type="ECO:0000256" key="2">
    <source>
        <dbReference type="SAM" id="MobiDB-lite"/>
    </source>
</evidence>
<accession>A0AAV0W9S2</accession>
<feature type="compositionally biased region" description="Polar residues" evidence="2">
    <location>
        <begin position="209"/>
        <end position="222"/>
    </location>
</feature>
<dbReference type="GO" id="GO:0008270">
    <property type="term" value="F:zinc ion binding"/>
    <property type="evidence" value="ECO:0007669"/>
    <property type="project" value="UniProtKB-KW"/>
</dbReference>
<evidence type="ECO:0000313" key="5">
    <source>
        <dbReference type="Proteomes" id="UP001160148"/>
    </source>
</evidence>
<keyword evidence="5" id="KW-1185">Reference proteome</keyword>
<keyword evidence="1" id="KW-0862">Zinc</keyword>
<reference evidence="4 5" key="1">
    <citation type="submission" date="2023-01" db="EMBL/GenBank/DDBJ databases">
        <authorList>
            <person name="Whitehead M."/>
        </authorList>
    </citation>
    <scope>NUCLEOTIDE SEQUENCE [LARGE SCALE GENOMIC DNA]</scope>
</reference>
<evidence type="ECO:0000256" key="1">
    <source>
        <dbReference type="PROSITE-ProRule" id="PRU00042"/>
    </source>
</evidence>
<proteinExistence type="predicted"/>
<dbReference type="AlphaFoldDB" id="A0AAV0W9S2"/>
<feature type="compositionally biased region" description="Low complexity" evidence="2">
    <location>
        <begin position="175"/>
        <end position="193"/>
    </location>
</feature>
<dbReference type="PROSITE" id="PS00028">
    <property type="entry name" value="ZINC_FINGER_C2H2_1"/>
    <property type="match status" value="1"/>
</dbReference>
<dbReference type="PROSITE" id="PS50157">
    <property type="entry name" value="ZINC_FINGER_C2H2_2"/>
    <property type="match status" value="1"/>
</dbReference>
<feature type="compositionally biased region" description="Basic and acidic residues" evidence="2">
    <location>
        <begin position="122"/>
        <end position="137"/>
    </location>
</feature>
<organism evidence="4 5">
    <name type="scientific">Macrosiphum euphorbiae</name>
    <name type="common">potato aphid</name>
    <dbReference type="NCBI Taxonomy" id="13131"/>
    <lineage>
        <taxon>Eukaryota</taxon>
        <taxon>Metazoa</taxon>
        <taxon>Ecdysozoa</taxon>
        <taxon>Arthropoda</taxon>
        <taxon>Hexapoda</taxon>
        <taxon>Insecta</taxon>
        <taxon>Pterygota</taxon>
        <taxon>Neoptera</taxon>
        <taxon>Paraneoptera</taxon>
        <taxon>Hemiptera</taxon>
        <taxon>Sternorrhyncha</taxon>
        <taxon>Aphidomorpha</taxon>
        <taxon>Aphidoidea</taxon>
        <taxon>Aphididae</taxon>
        <taxon>Macrosiphini</taxon>
        <taxon>Macrosiphum</taxon>
    </lineage>
</organism>
<protein>
    <recommendedName>
        <fullName evidence="3">C2H2-type domain-containing protein</fullName>
    </recommendedName>
</protein>
<keyword evidence="1" id="KW-0479">Metal-binding</keyword>
<dbReference type="Proteomes" id="UP001160148">
    <property type="component" value="Unassembled WGS sequence"/>
</dbReference>
<feature type="domain" description="C2H2-type" evidence="3">
    <location>
        <begin position="42"/>
        <end position="71"/>
    </location>
</feature>
<dbReference type="InterPro" id="IPR013087">
    <property type="entry name" value="Znf_C2H2_type"/>
</dbReference>
<name>A0AAV0W9S2_9HEMI</name>